<reference evidence="12" key="1">
    <citation type="submission" date="2020-12" db="EMBL/GenBank/DDBJ databases">
        <title>Bacterial taxonomy.</title>
        <authorList>
            <person name="Pan X."/>
        </authorList>
    </citation>
    <scope>NUCLEOTIDE SEQUENCE</scope>
    <source>
        <strain evidence="12">B2012</strain>
    </source>
</reference>
<dbReference type="InterPro" id="IPR036678">
    <property type="entry name" value="MutS_con_dom_sf"/>
</dbReference>
<dbReference type="EMBL" id="JAEKJA010000013">
    <property type="protein sequence ID" value="MBJ3777244.1"/>
    <property type="molecule type" value="Genomic_DNA"/>
</dbReference>
<dbReference type="PIRSF" id="PIRSF037677">
    <property type="entry name" value="DNA_mis_repair_Msh6"/>
    <property type="match status" value="1"/>
</dbReference>
<dbReference type="SUPFAM" id="SSF55271">
    <property type="entry name" value="DNA repair protein MutS, domain I"/>
    <property type="match status" value="1"/>
</dbReference>
<keyword evidence="5" id="KW-0067">ATP-binding</keyword>
<dbReference type="InterPro" id="IPR027417">
    <property type="entry name" value="P-loop_NTPase"/>
</dbReference>
<dbReference type="Gene3D" id="6.10.140.430">
    <property type="match status" value="1"/>
</dbReference>
<evidence type="ECO:0000256" key="9">
    <source>
        <dbReference type="NCBIfam" id="TIGR01070"/>
    </source>
</evidence>
<dbReference type="Gene3D" id="3.40.1170.10">
    <property type="entry name" value="DNA repair protein MutS, domain I"/>
    <property type="match status" value="1"/>
</dbReference>
<dbReference type="Pfam" id="PF00488">
    <property type="entry name" value="MutS_V"/>
    <property type="match status" value="1"/>
</dbReference>
<dbReference type="SUPFAM" id="SSF53150">
    <property type="entry name" value="DNA repair protein MutS, domain II"/>
    <property type="match status" value="1"/>
</dbReference>
<evidence type="ECO:0000256" key="3">
    <source>
        <dbReference type="ARBA" id="ARBA00022741"/>
    </source>
</evidence>
<dbReference type="GO" id="GO:0030983">
    <property type="term" value="F:mismatched DNA binding"/>
    <property type="evidence" value="ECO:0007669"/>
    <property type="project" value="InterPro"/>
</dbReference>
<dbReference type="InterPro" id="IPR045076">
    <property type="entry name" value="MutS"/>
</dbReference>
<comment type="similarity">
    <text evidence="1 10">Belongs to the DNA mismatch repair MutS family.</text>
</comment>
<gene>
    <name evidence="12" type="primary">mutS</name>
    <name evidence="12" type="ORF">JCR33_16170</name>
</gene>
<dbReference type="GO" id="GO:0140664">
    <property type="term" value="F:ATP-dependent DNA damage sensor activity"/>
    <property type="evidence" value="ECO:0007669"/>
    <property type="project" value="InterPro"/>
</dbReference>
<evidence type="ECO:0000256" key="8">
    <source>
        <dbReference type="ARBA" id="ARBA00024647"/>
    </source>
</evidence>
<keyword evidence="13" id="KW-1185">Reference proteome</keyword>
<dbReference type="InterPro" id="IPR036187">
    <property type="entry name" value="DNA_mismatch_repair_MutS_sf"/>
</dbReference>
<dbReference type="Proteomes" id="UP000609531">
    <property type="component" value="Unassembled WGS sequence"/>
</dbReference>
<proteinExistence type="inferred from homology"/>
<dbReference type="InterPro" id="IPR007861">
    <property type="entry name" value="DNA_mismatch_repair_MutS_clamp"/>
</dbReference>
<dbReference type="SMART" id="SM00533">
    <property type="entry name" value="MUTSd"/>
    <property type="match status" value="1"/>
</dbReference>
<evidence type="ECO:0000313" key="13">
    <source>
        <dbReference type="Proteomes" id="UP000609531"/>
    </source>
</evidence>
<dbReference type="Gene3D" id="3.40.50.300">
    <property type="entry name" value="P-loop containing nucleotide triphosphate hydrolases"/>
    <property type="match status" value="1"/>
</dbReference>
<dbReference type="InterPro" id="IPR007695">
    <property type="entry name" value="DNA_mismatch_repair_MutS-lik_N"/>
</dbReference>
<dbReference type="PROSITE" id="PS00486">
    <property type="entry name" value="DNA_MISMATCH_REPAIR_2"/>
    <property type="match status" value="1"/>
</dbReference>
<feature type="domain" description="DNA mismatch repair proteins mutS family" evidence="11">
    <location>
        <begin position="690"/>
        <end position="706"/>
    </location>
</feature>
<dbReference type="Gene3D" id="3.30.420.110">
    <property type="entry name" value="MutS, connector domain"/>
    <property type="match status" value="1"/>
</dbReference>
<dbReference type="NCBIfam" id="NF003810">
    <property type="entry name" value="PRK05399.1"/>
    <property type="match status" value="1"/>
</dbReference>
<dbReference type="AlphaFoldDB" id="A0A934IIB3"/>
<dbReference type="Pfam" id="PF05190">
    <property type="entry name" value="MutS_IV"/>
    <property type="match status" value="1"/>
</dbReference>
<dbReference type="Pfam" id="PF05192">
    <property type="entry name" value="MutS_III"/>
    <property type="match status" value="1"/>
</dbReference>
<evidence type="ECO:0000256" key="2">
    <source>
        <dbReference type="ARBA" id="ARBA00021982"/>
    </source>
</evidence>
<organism evidence="12 13">
    <name type="scientific">Acuticoccus mangrovi</name>
    <dbReference type="NCBI Taxonomy" id="2796142"/>
    <lineage>
        <taxon>Bacteria</taxon>
        <taxon>Pseudomonadati</taxon>
        <taxon>Pseudomonadota</taxon>
        <taxon>Alphaproteobacteria</taxon>
        <taxon>Hyphomicrobiales</taxon>
        <taxon>Amorphaceae</taxon>
        <taxon>Acuticoccus</taxon>
    </lineage>
</organism>
<accession>A0A934IIB3</accession>
<dbReference type="SUPFAM" id="SSF48334">
    <property type="entry name" value="DNA repair protein MutS, domain III"/>
    <property type="match status" value="1"/>
</dbReference>
<dbReference type="Pfam" id="PF01624">
    <property type="entry name" value="MutS_I"/>
    <property type="match status" value="1"/>
</dbReference>
<evidence type="ECO:0000259" key="11">
    <source>
        <dbReference type="PROSITE" id="PS00486"/>
    </source>
</evidence>
<dbReference type="GO" id="GO:0005829">
    <property type="term" value="C:cytosol"/>
    <property type="evidence" value="ECO:0007669"/>
    <property type="project" value="TreeGrafter"/>
</dbReference>
<evidence type="ECO:0000256" key="7">
    <source>
        <dbReference type="ARBA" id="ARBA00023204"/>
    </source>
</evidence>
<keyword evidence="4 10" id="KW-0227">DNA damage</keyword>
<dbReference type="InterPro" id="IPR007696">
    <property type="entry name" value="DNA_mismatch_repair_MutS_core"/>
</dbReference>
<dbReference type="InterPro" id="IPR016151">
    <property type="entry name" value="DNA_mismatch_repair_MutS_N"/>
</dbReference>
<dbReference type="GO" id="GO:0005524">
    <property type="term" value="F:ATP binding"/>
    <property type="evidence" value="ECO:0007669"/>
    <property type="project" value="UniProtKB-UniRule"/>
</dbReference>
<evidence type="ECO:0000256" key="10">
    <source>
        <dbReference type="RuleBase" id="RU003756"/>
    </source>
</evidence>
<evidence type="ECO:0000256" key="5">
    <source>
        <dbReference type="ARBA" id="ARBA00022840"/>
    </source>
</evidence>
<comment type="caution">
    <text evidence="12">The sequence shown here is derived from an EMBL/GenBank/DDBJ whole genome shotgun (WGS) entry which is preliminary data.</text>
</comment>
<name>A0A934IIB3_9HYPH</name>
<keyword evidence="7 10" id="KW-0234">DNA repair</keyword>
<evidence type="ECO:0000256" key="4">
    <source>
        <dbReference type="ARBA" id="ARBA00022763"/>
    </source>
</evidence>
<dbReference type="SUPFAM" id="SSF52540">
    <property type="entry name" value="P-loop containing nucleoside triphosphate hydrolases"/>
    <property type="match status" value="1"/>
</dbReference>
<dbReference type="PANTHER" id="PTHR11361:SF34">
    <property type="entry name" value="DNA MISMATCH REPAIR PROTEIN MSH1, MITOCHONDRIAL"/>
    <property type="match status" value="1"/>
</dbReference>
<dbReference type="PANTHER" id="PTHR11361">
    <property type="entry name" value="DNA MISMATCH REPAIR PROTEIN MUTS FAMILY MEMBER"/>
    <property type="match status" value="1"/>
</dbReference>
<comment type="function">
    <text evidence="8">This protein is involved in the repair of mismatches in DNA. It is possible that it carries out the mismatch recognition step. This protein has a weak ATPase activity.</text>
</comment>
<evidence type="ECO:0000256" key="6">
    <source>
        <dbReference type="ARBA" id="ARBA00023125"/>
    </source>
</evidence>
<keyword evidence="3 10" id="KW-0547">Nucleotide-binding</keyword>
<dbReference type="CDD" id="cd03284">
    <property type="entry name" value="ABC_MutS1"/>
    <property type="match status" value="1"/>
</dbReference>
<dbReference type="InterPro" id="IPR005748">
    <property type="entry name" value="DNA_mismatch_repair_MutS"/>
</dbReference>
<dbReference type="InterPro" id="IPR000432">
    <property type="entry name" value="DNA_mismatch_repair_MutS_C"/>
</dbReference>
<evidence type="ECO:0000256" key="1">
    <source>
        <dbReference type="ARBA" id="ARBA00006271"/>
    </source>
</evidence>
<sequence length="871" mass="91830">MMAQYLAIKAAYPEGLLFYRMGDFYEMFFDDAHLAARALSIHCTTRGTHLGEPIPMAGVPVHAAEEHLARLIAQNIRVVIAEQTEDPAEAKKRGAKSVVAREVVRVVTPGTITEERLLDPSRAALLVTIAGGKGGYGIAAADVASGRFQLLATSEEGLSAELARLDPVELIAPDGLTLPHLPPRVTVTRRPPSMFRTSEASARLAEAFGVADLAAFGAFSEVEAAAGLALVLYLQETQIESAPPLDPPRKDAPGDVMVIDAATRASLELTRASRADGPTLLSAIDRTVSGIGAQRLAERIASPSTRVETIAARHDAVAVFIADPEARAGVRRALKGVSDAMRAVGRLAAGRGQPRDALAVCRALEAAATAAAALPAERPALVAAMGERLAEAPGELGARLAATLDERAASANATDGYVAEGVDAALDEARVLQNESRRFVAALQADYQQATGVRALKIKHNAVLGWFVEVPAGHADTLHGIDDFSHRQSLASAVRFTTDTLRDLESRILAASDDARSREQAIFAALVADIVAARPWIAAVADKMAELDVTAALAEIAVAARWTRPVVEEGLAFEVAAGRHPVVEAALADASRFVPNDCDLTPAEGDAKARATILTGPNMGGKSTYLRQNALIAILAQAGAYVPAARARIGVVDRLFSRIGASDDLAAGRSTFMVEMVELAAILNQAGPGALVILDEIGRGTATFDGLSIAWAALERLNEIGCRTLFATHYHELTALADRRPRIANATMRVKEWRGDIVFLHQVEPGAADRSYGVQVARLAGLPAAVVRRARDVLARLEESDRGAARAALMADLPLFAATVAPAEPAPATPHCASRLVEALDGLDPDALSPREALEALYELKAARAVDQGEG</sequence>
<protein>
    <recommendedName>
        <fullName evidence="2 9">DNA mismatch repair protein MutS</fullName>
    </recommendedName>
</protein>
<dbReference type="NCBIfam" id="TIGR01070">
    <property type="entry name" value="mutS1"/>
    <property type="match status" value="1"/>
</dbReference>
<evidence type="ECO:0000313" key="12">
    <source>
        <dbReference type="EMBL" id="MBJ3777244.1"/>
    </source>
</evidence>
<dbReference type="SMART" id="SM00534">
    <property type="entry name" value="MUTSac"/>
    <property type="match status" value="1"/>
</dbReference>
<dbReference type="Gene3D" id="1.10.1420.10">
    <property type="match status" value="2"/>
</dbReference>
<dbReference type="InterPro" id="IPR007860">
    <property type="entry name" value="DNA_mmatch_repair_MutS_con_dom"/>
</dbReference>
<dbReference type="Pfam" id="PF05188">
    <property type="entry name" value="MutS_II"/>
    <property type="match status" value="1"/>
</dbReference>
<keyword evidence="6 10" id="KW-0238">DNA-binding</keyword>
<dbReference type="GO" id="GO:0006298">
    <property type="term" value="P:mismatch repair"/>
    <property type="evidence" value="ECO:0007669"/>
    <property type="project" value="UniProtKB-UniRule"/>
</dbReference>
<dbReference type="InterPro" id="IPR017261">
    <property type="entry name" value="DNA_mismatch_repair_MutS/MSH"/>
</dbReference>